<dbReference type="SMART" id="SM00343">
    <property type="entry name" value="ZnF_C2HC"/>
    <property type="match status" value="2"/>
</dbReference>
<evidence type="ECO:0000256" key="6">
    <source>
        <dbReference type="SAM" id="MobiDB-lite"/>
    </source>
</evidence>
<feature type="non-terminal residue" evidence="8">
    <location>
        <position position="1"/>
    </location>
</feature>
<dbReference type="InterPro" id="IPR036875">
    <property type="entry name" value="Znf_CCHC_sf"/>
</dbReference>
<keyword evidence="4" id="KW-1198">Viral budding</keyword>
<dbReference type="SUPFAM" id="SSF57756">
    <property type="entry name" value="Retrovirus zinc finger-like domains"/>
    <property type="match status" value="1"/>
</dbReference>
<dbReference type="PANTHER" id="PTHR40389">
    <property type="entry name" value="ENDOGENOUS RETROVIRUS GROUP K MEMBER 24 GAG POLYPROTEIN-RELATED"/>
    <property type="match status" value="1"/>
</dbReference>
<dbReference type="InterPro" id="IPR008916">
    <property type="entry name" value="Retrov_capsid_C"/>
</dbReference>
<dbReference type="SUPFAM" id="SSF47353">
    <property type="entry name" value="Retrovirus capsid dimerization domain-like"/>
    <property type="match status" value="1"/>
</dbReference>
<proteinExistence type="predicted"/>
<keyword evidence="5" id="KW-0479">Metal-binding</keyword>
<dbReference type="Proteomes" id="UP000541181">
    <property type="component" value="Unassembled WGS sequence"/>
</dbReference>
<keyword evidence="5" id="KW-0863">Zinc-finger</keyword>
<dbReference type="InterPro" id="IPR001878">
    <property type="entry name" value="Znf_CCHC"/>
</dbReference>
<feature type="compositionally biased region" description="Polar residues" evidence="6">
    <location>
        <begin position="122"/>
        <end position="132"/>
    </location>
</feature>
<evidence type="ECO:0000313" key="8">
    <source>
        <dbReference type="EMBL" id="NWS51640.1"/>
    </source>
</evidence>
<reference evidence="8 9" key="1">
    <citation type="submission" date="2019-09" db="EMBL/GenBank/DDBJ databases">
        <title>Bird 10,000 Genomes (B10K) Project - Family phase.</title>
        <authorList>
            <person name="Zhang G."/>
        </authorList>
    </citation>
    <scope>NUCLEOTIDE SEQUENCE [LARGE SCALE GENOMIC DNA]</scope>
    <source>
        <strain evidence="8">B10K-CU-031-22</strain>
    </source>
</reference>
<evidence type="ECO:0000313" key="9">
    <source>
        <dbReference type="Proteomes" id="UP000541181"/>
    </source>
</evidence>
<dbReference type="PANTHER" id="PTHR40389:SF4">
    <property type="match status" value="1"/>
</dbReference>
<dbReference type="OrthoDB" id="9398000at2759"/>
<keyword evidence="9" id="KW-1185">Reference proteome</keyword>
<dbReference type="GO" id="GO:0039702">
    <property type="term" value="P:viral budding via host ESCRT complex"/>
    <property type="evidence" value="ECO:0007669"/>
    <property type="project" value="UniProtKB-KW"/>
</dbReference>
<comment type="caution">
    <text evidence="8">The sequence shown here is derived from an EMBL/GenBank/DDBJ whole genome shotgun (WGS) entry which is preliminary data.</text>
</comment>
<feature type="region of interest" description="Disordered" evidence="6">
    <location>
        <begin position="122"/>
        <end position="154"/>
    </location>
</feature>
<evidence type="ECO:0000256" key="5">
    <source>
        <dbReference type="PROSITE-ProRule" id="PRU00047"/>
    </source>
</evidence>
<dbReference type="GO" id="GO:0008270">
    <property type="term" value="F:zinc ion binding"/>
    <property type="evidence" value="ECO:0007669"/>
    <property type="project" value="UniProtKB-KW"/>
</dbReference>
<evidence type="ECO:0000256" key="2">
    <source>
        <dbReference type="ARBA" id="ARBA00022462"/>
    </source>
</evidence>
<dbReference type="InterPro" id="IPR050195">
    <property type="entry name" value="Primate_lentivir_Gag_pol-like"/>
</dbReference>
<name>A0A7K5G3A3_9AVES</name>
<sequence>IEQEEAAEILLFQLAIENDNADCKRAIDPICNSAKTIADLIKACQNVGSEQYKAEMLAAALAQQMIVARAALRCFQCGQEGYMEQNCPRNKGLRENAQRTPTQLCLKCGKGYHWSNQCRSKFDNQGNPMQGNGTRGARPGAPRMHNRVHPPLPP</sequence>
<dbReference type="EMBL" id="VZRC01000011">
    <property type="protein sequence ID" value="NWS51640.1"/>
    <property type="molecule type" value="Genomic_DNA"/>
</dbReference>
<dbReference type="GO" id="GO:0003676">
    <property type="term" value="F:nucleic acid binding"/>
    <property type="evidence" value="ECO:0007669"/>
    <property type="project" value="InterPro"/>
</dbReference>
<gene>
    <name evidence="8" type="primary">Ervk6_0</name>
    <name evidence="8" type="ORF">CHUBUR_R16138</name>
</gene>
<evidence type="ECO:0000256" key="1">
    <source>
        <dbReference type="ARBA" id="ARBA00019628"/>
    </source>
</evidence>
<dbReference type="AlphaFoldDB" id="A0A7K5G3A3"/>
<dbReference type="Gene3D" id="1.10.1200.30">
    <property type="match status" value="1"/>
</dbReference>
<feature type="domain" description="CCHC-type" evidence="7">
    <location>
        <begin position="73"/>
        <end position="89"/>
    </location>
</feature>
<evidence type="ECO:0000256" key="4">
    <source>
        <dbReference type="ARBA" id="ARBA00022637"/>
    </source>
</evidence>
<dbReference type="Pfam" id="PF14787">
    <property type="entry name" value="zf-CCHC_5"/>
    <property type="match status" value="1"/>
</dbReference>
<organism evidence="8 9">
    <name type="scientific">Chunga burmeisteri</name>
    <name type="common">Black-legged seriema</name>
    <dbReference type="NCBI Taxonomy" id="1352770"/>
    <lineage>
        <taxon>Eukaryota</taxon>
        <taxon>Metazoa</taxon>
        <taxon>Chordata</taxon>
        <taxon>Craniata</taxon>
        <taxon>Vertebrata</taxon>
        <taxon>Euteleostomi</taxon>
        <taxon>Archelosauria</taxon>
        <taxon>Archosauria</taxon>
        <taxon>Dinosauria</taxon>
        <taxon>Saurischia</taxon>
        <taxon>Theropoda</taxon>
        <taxon>Coelurosauria</taxon>
        <taxon>Aves</taxon>
        <taxon>Neognathae</taxon>
        <taxon>Neoaves</taxon>
        <taxon>Telluraves</taxon>
        <taxon>Australaves</taxon>
        <taxon>Cariamiformes</taxon>
        <taxon>Cariamidae</taxon>
        <taxon>Chunga</taxon>
    </lineage>
</organism>
<evidence type="ECO:0000256" key="3">
    <source>
        <dbReference type="ARBA" id="ARBA00022581"/>
    </source>
</evidence>
<dbReference type="PROSITE" id="PS50158">
    <property type="entry name" value="ZF_CCHC"/>
    <property type="match status" value="1"/>
</dbReference>
<keyword evidence="2" id="KW-1187">Viral budding via the host ESCRT complexes</keyword>
<keyword evidence="5" id="KW-0862">Zinc</keyword>
<feature type="non-terminal residue" evidence="8">
    <location>
        <position position="154"/>
    </location>
</feature>
<keyword evidence="4" id="KW-1188">Viral release from host cell</keyword>
<dbReference type="Gene3D" id="4.10.60.10">
    <property type="entry name" value="Zinc finger, CCHC-type"/>
    <property type="match status" value="1"/>
</dbReference>
<accession>A0A7K5G3A3</accession>
<protein>
    <recommendedName>
        <fullName evidence="1">Gag polyprotein</fullName>
    </recommendedName>
</protein>
<evidence type="ECO:0000259" key="7">
    <source>
        <dbReference type="PROSITE" id="PS50158"/>
    </source>
</evidence>
<keyword evidence="3" id="KW-0945">Host-virus interaction</keyword>